<evidence type="ECO:0000313" key="3">
    <source>
        <dbReference type="RefSeq" id="XP_052132254.1"/>
    </source>
</evidence>
<dbReference type="RefSeq" id="XP_052132254.1">
    <property type="nucleotide sequence ID" value="XM_052276294.1"/>
</dbReference>
<name>A0A9C6XUW6_FRAOC</name>
<protein>
    <submittedName>
        <fullName evidence="3">Protein doublesex-like</fullName>
    </submittedName>
</protein>
<evidence type="ECO:0000313" key="2">
    <source>
        <dbReference type="Proteomes" id="UP000504606"/>
    </source>
</evidence>
<dbReference type="KEGG" id="foc:127751951"/>
<reference evidence="3" key="1">
    <citation type="submission" date="2025-08" db="UniProtKB">
        <authorList>
            <consortium name="RefSeq"/>
        </authorList>
    </citation>
    <scope>IDENTIFICATION</scope>
    <source>
        <tissue evidence="3">Whole organism</tissue>
    </source>
</reference>
<accession>A0A9C6XUW6</accession>
<dbReference type="GeneID" id="127751951"/>
<keyword evidence="2" id="KW-1185">Reference proteome</keyword>
<evidence type="ECO:0000256" key="1">
    <source>
        <dbReference type="SAM" id="MobiDB-lite"/>
    </source>
</evidence>
<proteinExistence type="predicted"/>
<gene>
    <name evidence="3" type="primary">LOC127751951</name>
</gene>
<sequence length="103" mass="10503">MDADATEDAAWEALLGAAGGGPGASVASGLGHHHHQHHHHNGHHGHHGLAHGLLGSTAPPSVVDSTKSAASTGVFGHLHRHLQPLAGLSFSTKGDHQGLPLFR</sequence>
<feature type="region of interest" description="Disordered" evidence="1">
    <location>
        <begin position="14"/>
        <end position="69"/>
    </location>
</feature>
<feature type="compositionally biased region" description="Basic residues" evidence="1">
    <location>
        <begin position="31"/>
        <end position="49"/>
    </location>
</feature>
<dbReference type="AlphaFoldDB" id="A0A9C6XUW6"/>
<dbReference type="OrthoDB" id="10437936at2759"/>
<organism evidence="2 3">
    <name type="scientific">Frankliniella occidentalis</name>
    <name type="common">Western flower thrips</name>
    <name type="synonym">Euthrips occidentalis</name>
    <dbReference type="NCBI Taxonomy" id="133901"/>
    <lineage>
        <taxon>Eukaryota</taxon>
        <taxon>Metazoa</taxon>
        <taxon>Ecdysozoa</taxon>
        <taxon>Arthropoda</taxon>
        <taxon>Hexapoda</taxon>
        <taxon>Insecta</taxon>
        <taxon>Pterygota</taxon>
        <taxon>Neoptera</taxon>
        <taxon>Paraneoptera</taxon>
        <taxon>Thysanoptera</taxon>
        <taxon>Terebrantia</taxon>
        <taxon>Thripoidea</taxon>
        <taxon>Thripidae</taxon>
        <taxon>Frankliniella</taxon>
    </lineage>
</organism>
<dbReference type="Proteomes" id="UP000504606">
    <property type="component" value="Unplaced"/>
</dbReference>